<feature type="region of interest" description="Disordered" evidence="2">
    <location>
        <begin position="224"/>
        <end position="244"/>
    </location>
</feature>
<keyword evidence="5" id="KW-1185">Reference proteome</keyword>
<reference evidence="4" key="1">
    <citation type="journal article" date="2014" name="Int. J. Syst. Evol. Microbiol.">
        <title>Complete genome sequence of Corynebacterium casei LMG S-19264T (=DSM 44701T), isolated from a smear-ripened cheese.</title>
        <authorList>
            <consortium name="US DOE Joint Genome Institute (JGI-PGF)"/>
            <person name="Walter F."/>
            <person name="Albersmeier A."/>
            <person name="Kalinowski J."/>
            <person name="Ruckert C."/>
        </authorList>
    </citation>
    <scope>NUCLEOTIDE SEQUENCE</scope>
    <source>
        <strain evidence="4">CGMCC 1.12160</strain>
    </source>
</reference>
<proteinExistence type="inferred from homology"/>
<dbReference type="PANTHER" id="PTHR37313">
    <property type="entry name" value="UPF0749 PROTEIN RV1825"/>
    <property type="match status" value="1"/>
</dbReference>
<accession>A0A917BSX4</accession>
<keyword evidence="3" id="KW-0732">Signal</keyword>
<sequence length="244" mass="25269">MTVVCLTAGLLFGTSAALARTASQSSGASDLPSLITARGDQVRQLSVTADELRAEVEQLQAQGGSGRAEAIGGKADSMAPMVGLAPVSGTGVQVTLDDAGYSLDTLPEGYSVDDVVVHQQDVQAVVNAMWAGGAEAVMVMDQRIVSTSAVQCVGNTLYLQGRVYSPPFTVTAIGDPDRLHAALTADPVLVTYRQWADAIGLGYEERDLGQVEMPGFAGGVRPRYATVAETTPPSEDPTPGTDQG</sequence>
<evidence type="ECO:0000313" key="4">
    <source>
        <dbReference type="EMBL" id="GGF53274.1"/>
    </source>
</evidence>
<dbReference type="AlphaFoldDB" id="A0A917BSX4"/>
<reference evidence="4" key="2">
    <citation type="submission" date="2020-09" db="EMBL/GenBank/DDBJ databases">
        <authorList>
            <person name="Sun Q."/>
            <person name="Zhou Y."/>
        </authorList>
    </citation>
    <scope>NUCLEOTIDE SEQUENCE</scope>
    <source>
        <strain evidence="4">CGMCC 1.12160</strain>
    </source>
</reference>
<protein>
    <recommendedName>
        <fullName evidence="6">DUF881 domain-containing protein</fullName>
    </recommendedName>
</protein>
<name>A0A917BSX4_9MICO</name>
<gene>
    <name evidence="4" type="ORF">GCM10011366_21290</name>
</gene>
<evidence type="ECO:0000256" key="2">
    <source>
        <dbReference type="SAM" id="MobiDB-lite"/>
    </source>
</evidence>
<feature type="chain" id="PRO_5036698387" description="DUF881 domain-containing protein" evidence="3">
    <location>
        <begin position="20"/>
        <end position="244"/>
    </location>
</feature>
<evidence type="ECO:0000256" key="3">
    <source>
        <dbReference type="SAM" id="SignalP"/>
    </source>
</evidence>
<comment type="caution">
    <text evidence="4">The sequence shown here is derived from an EMBL/GenBank/DDBJ whole genome shotgun (WGS) entry which is preliminary data.</text>
</comment>
<evidence type="ECO:0000256" key="1">
    <source>
        <dbReference type="ARBA" id="ARBA00009108"/>
    </source>
</evidence>
<organism evidence="4 5">
    <name type="scientific">Ornithinimicrobium tianjinense</name>
    <dbReference type="NCBI Taxonomy" id="1195761"/>
    <lineage>
        <taxon>Bacteria</taxon>
        <taxon>Bacillati</taxon>
        <taxon>Actinomycetota</taxon>
        <taxon>Actinomycetes</taxon>
        <taxon>Micrococcales</taxon>
        <taxon>Ornithinimicrobiaceae</taxon>
        <taxon>Ornithinimicrobium</taxon>
    </lineage>
</organism>
<dbReference type="InterPro" id="IPR010273">
    <property type="entry name" value="DUF881"/>
</dbReference>
<dbReference type="Gene3D" id="3.30.70.1880">
    <property type="entry name" value="Protein of unknown function DUF881"/>
    <property type="match status" value="1"/>
</dbReference>
<feature type="signal peptide" evidence="3">
    <location>
        <begin position="1"/>
        <end position="19"/>
    </location>
</feature>
<evidence type="ECO:0000313" key="5">
    <source>
        <dbReference type="Proteomes" id="UP000605670"/>
    </source>
</evidence>
<evidence type="ECO:0008006" key="6">
    <source>
        <dbReference type="Google" id="ProtNLM"/>
    </source>
</evidence>
<dbReference type="PANTHER" id="PTHR37313:SF4">
    <property type="entry name" value="CONSERVED MEMBRANE PROTEIN-RELATED"/>
    <property type="match status" value="1"/>
</dbReference>
<comment type="similarity">
    <text evidence="1">Belongs to the UPF0749 family.</text>
</comment>
<dbReference type="EMBL" id="BMEM01000003">
    <property type="protein sequence ID" value="GGF53274.1"/>
    <property type="molecule type" value="Genomic_DNA"/>
</dbReference>
<dbReference type="Proteomes" id="UP000605670">
    <property type="component" value="Unassembled WGS sequence"/>
</dbReference>
<dbReference type="GO" id="GO:0005886">
    <property type="term" value="C:plasma membrane"/>
    <property type="evidence" value="ECO:0007669"/>
    <property type="project" value="TreeGrafter"/>
</dbReference>
<dbReference type="Pfam" id="PF05949">
    <property type="entry name" value="DUF881"/>
    <property type="match status" value="1"/>
</dbReference>